<dbReference type="InterPro" id="IPR016040">
    <property type="entry name" value="NAD(P)-bd_dom"/>
</dbReference>
<dbReference type="InterPro" id="IPR051604">
    <property type="entry name" value="Ergot_Alk_Oxidoreductase"/>
</dbReference>
<dbReference type="HOGENOM" id="CLU_007383_5_2_11"/>
<feature type="domain" description="NAD(P)-binding" evidence="1">
    <location>
        <begin position="7"/>
        <end position="142"/>
    </location>
</feature>
<name>V5X9S7_MYCNE</name>
<dbReference type="Proteomes" id="UP000018763">
    <property type="component" value="Chromosome"/>
</dbReference>
<dbReference type="KEGG" id="mne:D174_06000"/>
<dbReference type="AlphaFoldDB" id="V5X9S7"/>
<dbReference type="GeneID" id="43449054"/>
<evidence type="ECO:0000313" key="3">
    <source>
        <dbReference type="Proteomes" id="UP000018763"/>
    </source>
</evidence>
<evidence type="ECO:0000313" key="2">
    <source>
        <dbReference type="EMBL" id="AHC24164.1"/>
    </source>
</evidence>
<dbReference type="InterPro" id="IPR036291">
    <property type="entry name" value="NAD(P)-bd_dom_sf"/>
</dbReference>
<accession>V5X9S7</accession>
<keyword evidence="3" id="KW-1185">Reference proteome</keyword>
<sequence length="247" mass="25535">MRITVVGATGLIGRRLVPMLSGRGHDVVPASRATGVDLLTGDGLADALTGADVVVDVINAPTPEDPAQQFFEQTSSNLAAAVGTSSAGHYVVLSIVGADVMARDAGYLRGKLAQEHAAAGSGVPWTVLRATQFHELAEPITESMIRDGEVRAPIAAIQTVDSAEVTAVLAGIATGTPADGVREVGGPQKMSFGEMARAVLRRQGRELPVVDDPAATYHGIPVDETTLVTGVGADLCATRLADWLARH</sequence>
<evidence type="ECO:0000259" key="1">
    <source>
        <dbReference type="Pfam" id="PF13460"/>
    </source>
</evidence>
<dbReference type="Gene3D" id="3.40.50.720">
    <property type="entry name" value="NAD(P)-binding Rossmann-like Domain"/>
    <property type="match status" value="1"/>
</dbReference>
<dbReference type="EMBL" id="CP006936">
    <property type="protein sequence ID" value="AHC24164.1"/>
    <property type="molecule type" value="Genomic_DNA"/>
</dbReference>
<protein>
    <submittedName>
        <fullName evidence="2">LysR family transcriptional regulator</fullName>
    </submittedName>
</protein>
<dbReference type="SUPFAM" id="SSF51735">
    <property type="entry name" value="NAD(P)-binding Rossmann-fold domains"/>
    <property type="match status" value="1"/>
</dbReference>
<dbReference type="RefSeq" id="WP_019513918.1">
    <property type="nucleotide sequence ID" value="NC_023036.2"/>
</dbReference>
<dbReference type="Pfam" id="PF13460">
    <property type="entry name" value="NAD_binding_10"/>
    <property type="match status" value="1"/>
</dbReference>
<dbReference type="PANTHER" id="PTHR43162:SF1">
    <property type="entry name" value="PRESTALK A DIFFERENTIATION PROTEIN A"/>
    <property type="match status" value="1"/>
</dbReference>
<organism evidence="2 3">
    <name type="scientific">Mycolicibacterium neoaurum VKM Ac-1815D</name>
    <dbReference type="NCBI Taxonomy" id="700508"/>
    <lineage>
        <taxon>Bacteria</taxon>
        <taxon>Bacillati</taxon>
        <taxon>Actinomycetota</taxon>
        <taxon>Actinomycetes</taxon>
        <taxon>Mycobacteriales</taxon>
        <taxon>Mycobacteriaceae</taxon>
        <taxon>Mycolicibacterium</taxon>
    </lineage>
</organism>
<proteinExistence type="predicted"/>
<gene>
    <name evidence="2" type="ORF">D174_06000</name>
</gene>
<dbReference type="PANTHER" id="PTHR43162">
    <property type="match status" value="1"/>
</dbReference>
<reference evidence="2 3" key="1">
    <citation type="journal article" date="2014" name="Genome Announc.">
        <title>Complete Genome Sequence of Sterol-Transforming Mycobacterium neoaurum Strain VKM Ac-1815D.</title>
        <authorList>
            <person name="Shtratnikova V.Y."/>
            <person name="Bragin E.Y."/>
            <person name="Dovbnya D.V."/>
            <person name="Pekov Y.A."/>
            <person name="Schelkunov M.I."/>
            <person name="Strizhov N."/>
            <person name="Ivashina T.V."/>
            <person name="Ashapkin V.V."/>
            <person name="Donova M.V."/>
        </authorList>
    </citation>
    <scope>NUCLEOTIDE SEQUENCE [LARGE SCALE GENOMIC DNA]</scope>
    <source>
        <strain evidence="2 3">VKM Ac-1815D</strain>
    </source>
</reference>
<dbReference type="eggNOG" id="COG0702">
    <property type="taxonomic scope" value="Bacteria"/>
</dbReference>